<keyword evidence="2" id="KW-1185">Reference proteome</keyword>
<dbReference type="Proteomes" id="UP000886595">
    <property type="component" value="Unassembled WGS sequence"/>
</dbReference>
<evidence type="ECO:0000313" key="1">
    <source>
        <dbReference type="EMBL" id="KAG2251290.1"/>
    </source>
</evidence>
<proteinExistence type="predicted"/>
<sequence>MGRAVRQKEYVSMLRYVADSEYGIPKRCACGGRMIDEVRENEEYDTLPGKRFFTCKNYEADGLHYRQLWVIGPCHNPQWEGYNLTVQVADLEKVSFE</sequence>
<reference evidence="1 2" key="1">
    <citation type="submission" date="2020-02" db="EMBL/GenBank/DDBJ databases">
        <authorList>
            <person name="Ma Q."/>
            <person name="Huang Y."/>
            <person name="Song X."/>
            <person name="Pei D."/>
        </authorList>
    </citation>
    <scope>NUCLEOTIDE SEQUENCE [LARGE SCALE GENOMIC DNA]</scope>
    <source>
        <strain evidence="1">Sxm20200214</strain>
        <tissue evidence="1">Leaf</tissue>
    </source>
</reference>
<dbReference type="EMBL" id="JAAMPC010000016">
    <property type="protein sequence ID" value="KAG2251290.1"/>
    <property type="molecule type" value="Genomic_DNA"/>
</dbReference>
<dbReference type="OrthoDB" id="1129285at2759"/>
<gene>
    <name evidence="1" type="ORF">Bca52824_081426</name>
</gene>
<accession>A0A8X7PHC8</accession>
<organism evidence="1 2">
    <name type="scientific">Brassica carinata</name>
    <name type="common">Ethiopian mustard</name>
    <name type="synonym">Abyssinian cabbage</name>
    <dbReference type="NCBI Taxonomy" id="52824"/>
    <lineage>
        <taxon>Eukaryota</taxon>
        <taxon>Viridiplantae</taxon>
        <taxon>Streptophyta</taxon>
        <taxon>Embryophyta</taxon>
        <taxon>Tracheophyta</taxon>
        <taxon>Spermatophyta</taxon>
        <taxon>Magnoliopsida</taxon>
        <taxon>eudicotyledons</taxon>
        <taxon>Gunneridae</taxon>
        <taxon>Pentapetalae</taxon>
        <taxon>rosids</taxon>
        <taxon>malvids</taxon>
        <taxon>Brassicales</taxon>
        <taxon>Brassicaceae</taxon>
        <taxon>Brassiceae</taxon>
        <taxon>Brassica</taxon>
    </lineage>
</organism>
<evidence type="ECO:0008006" key="3">
    <source>
        <dbReference type="Google" id="ProtNLM"/>
    </source>
</evidence>
<dbReference type="AlphaFoldDB" id="A0A8X7PHC8"/>
<protein>
    <recommendedName>
        <fullName evidence="3">Zinc finger GRF-type domain-containing protein</fullName>
    </recommendedName>
</protein>
<comment type="caution">
    <text evidence="1">The sequence shown here is derived from an EMBL/GenBank/DDBJ whole genome shotgun (WGS) entry which is preliminary data.</text>
</comment>
<evidence type="ECO:0000313" key="2">
    <source>
        <dbReference type="Proteomes" id="UP000886595"/>
    </source>
</evidence>
<name>A0A8X7PHC8_BRACI</name>